<accession>A0A1R1PXR7</accession>
<dbReference type="EC" id="2.7.-.-" evidence="4"/>
<dbReference type="InterPro" id="IPR005522">
    <property type="entry name" value="IPK"/>
</dbReference>
<reference evidence="7" key="1">
    <citation type="submission" date="2017-01" db="EMBL/GenBank/DDBJ databases">
        <authorList>
            <person name="Wang Y."/>
            <person name="White M."/>
            <person name="Kvist S."/>
            <person name="Moncalvo J.-M."/>
        </authorList>
    </citation>
    <scope>NUCLEOTIDE SEQUENCE [LARGE SCALE GENOMIC DNA]</scope>
    <source>
        <strain evidence="7">COL-18-3</strain>
    </source>
</reference>
<protein>
    <recommendedName>
        <fullName evidence="4">Kinase</fullName>
        <ecNumber evidence="4">2.7.-.-</ecNumber>
    </recommendedName>
</protein>
<organism evidence="6 7">
    <name type="scientific">Zancudomyces culisetae</name>
    <name type="common">Gut fungus</name>
    <name type="synonym">Smittium culisetae</name>
    <dbReference type="NCBI Taxonomy" id="1213189"/>
    <lineage>
        <taxon>Eukaryota</taxon>
        <taxon>Fungi</taxon>
        <taxon>Fungi incertae sedis</taxon>
        <taxon>Zoopagomycota</taxon>
        <taxon>Kickxellomycotina</taxon>
        <taxon>Harpellomycetes</taxon>
        <taxon>Harpellales</taxon>
        <taxon>Legeriomycetaceae</taxon>
        <taxon>Zancudomyces</taxon>
    </lineage>
</organism>
<dbReference type="GO" id="GO:0005634">
    <property type="term" value="C:nucleus"/>
    <property type="evidence" value="ECO:0007669"/>
    <property type="project" value="TreeGrafter"/>
</dbReference>
<evidence type="ECO:0000256" key="2">
    <source>
        <dbReference type="ARBA" id="ARBA00022679"/>
    </source>
</evidence>
<dbReference type="GO" id="GO:0008440">
    <property type="term" value="F:inositol-1,4,5-trisphosphate 3-kinase activity"/>
    <property type="evidence" value="ECO:0007669"/>
    <property type="project" value="TreeGrafter"/>
</dbReference>
<dbReference type="GO" id="GO:0005737">
    <property type="term" value="C:cytoplasm"/>
    <property type="evidence" value="ECO:0007669"/>
    <property type="project" value="TreeGrafter"/>
</dbReference>
<evidence type="ECO:0000313" key="6">
    <source>
        <dbReference type="EMBL" id="OMH85750.1"/>
    </source>
</evidence>
<evidence type="ECO:0000256" key="3">
    <source>
        <dbReference type="ARBA" id="ARBA00022777"/>
    </source>
</evidence>
<evidence type="ECO:0000256" key="5">
    <source>
        <dbReference type="SAM" id="MobiDB-lite"/>
    </source>
</evidence>
<feature type="compositionally biased region" description="Basic and acidic residues" evidence="5">
    <location>
        <begin position="258"/>
        <end position="281"/>
    </location>
</feature>
<dbReference type="SUPFAM" id="SSF56104">
    <property type="entry name" value="SAICAR synthase-like"/>
    <property type="match status" value="1"/>
</dbReference>
<comment type="similarity">
    <text evidence="1 4">Belongs to the inositol phosphokinase (IPK) family.</text>
</comment>
<dbReference type="EMBL" id="LSSK01000049">
    <property type="protein sequence ID" value="OMH85750.1"/>
    <property type="molecule type" value="Genomic_DNA"/>
</dbReference>
<evidence type="ECO:0000256" key="4">
    <source>
        <dbReference type="RuleBase" id="RU363090"/>
    </source>
</evidence>
<dbReference type="PANTHER" id="PTHR12400">
    <property type="entry name" value="INOSITOL POLYPHOSPHATE KINASE"/>
    <property type="match status" value="1"/>
</dbReference>
<dbReference type="GO" id="GO:0032958">
    <property type="term" value="P:inositol phosphate biosynthetic process"/>
    <property type="evidence" value="ECO:0007669"/>
    <property type="project" value="InterPro"/>
</dbReference>
<dbReference type="InterPro" id="IPR038286">
    <property type="entry name" value="IPK_sf"/>
</dbReference>
<dbReference type="AlphaFoldDB" id="A0A1R1PXR7"/>
<gene>
    <name evidence="6" type="ORF">AX774_g698</name>
</gene>
<evidence type="ECO:0000256" key="1">
    <source>
        <dbReference type="ARBA" id="ARBA00007374"/>
    </source>
</evidence>
<dbReference type="GO" id="GO:0000824">
    <property type="term" value="F:inositol-1,4,5,6-tetrakisphosphate 3-kinase activity"/>
    <property type="evidence" value="ECO:0007669"/>
    <property type="project" value="TreeGrafter"/>
</dbReference>
<evidence type="ECO:0000313" key="7">
    <source>
        <dbReference type="Proteomes" id="UP000188320"/>
    </source>
</evidence>
<keyword evidence="7" id="KW-1185">Reference proteome</keyword>
<feature type="region of interest" description="Disordered" evidence="5">
    <location>
        <begin position="612"/>
        <end position="644"/>
    </location>
</feature>
<comment type="caution">
    <text evidence="6">The sequence shown here is derived from an EMBL/GenBank/DDBJ whole genome shotgun (WGS) entry which is preliminary data.</text>
</comment>
<dbReference type="Pfam" id="PF03770">
    <property type="entry name" value="IPK"/>
    <property type="match status" value="1"/>
</dbReference>
<feature type="compositionally biased region" description="Low complexity" evidence="5">
    <location>
        <begin position="621"/>
        <end position="644"/>
    </location>
</feature>
<feature type="region of interest" description="Disordered" evidence="5">
    <location>
        <begin position="245"/>
        <end position="289"/>
    </location>
</feature>
<dbReference type="Gene3D" id="3.30.470.160">
    <property type="entry name" value="Inositol polyphosphate kinase"/>
    <property type="match status" value="1"/>
</dbReference>
<name>A0A1R1PXR7_ZANCU</name>
<dbReference type="PANTHER" id="PTHR12400:SF21">
    <property type="entry name" value="KINASE"/>
    <property type="match status" value="1"/>
</dbReference>
<dbReference type="Proteomes" id="UP000188320">
    <property type="component" value="Unassembled WGS sequence"/>
</dbReference>
<dbReference type="GO" id="GO:0046854">
    <property type="term" value="P:phosphatidylinositol phosphate biosynthetic process"/>
    <property type="evidence" value="ECO:0007669"/>
    <property type="project" value="TreeGrafter"/>
</dbReference>
<proteinExistence type="inferred from homology"/>
<feature type="region of interest" description="Disordered" evidence="5">
    <location>
        <begin position="347"/>
        <end position="368"/>
    </location>
</feature>
<keyword evidence="3 4" id="KW-0418">Kinase</keyword>
<sequence length="754" mass="84592">MWAYRVPLVETSDINSSDSGTSETLKRGARLDRKYKIIEKGAGVQGGLEDGVAVEMPISEKLEYEKRVKGVRIRKGSSKLERRRGGLPAIRGGYANLVESEGEGLRMSKGRGRKSKVEYSTLIEEMFDRKLQQERRKKKNIGRKGIRSLHLTPFINQVGGHTPFYKFSRKAICKPMNPHENRFYTVVDMIHPKLYKFLPEYLGHVNVTYMQGYEGGQVIPEVVFEQNRHIIPKWLVTATMNRRRGRTNKDDWDEDKSDELKENKQRSIKRAGHDGYSKKADSSPGIIEDSGEMKLNKRWKKMQEEVLKEALSFEALEKHEKMYKTRTVTRRNSEVDFQARMGHKKRVDGCMGESDDPEATVSSTGGCRRTRNSIAKTEKIGLDVSVGGLRRELSDLSLNNNATSNDQKNGSNTTNWSGGMEGCQDLWDKKCSKKMLTLADAIPGSTHKFILLSDITATMERPCILDLKMGTRQHGVNASPEKIRSQTLKCSQTTSKELGVRMCGLQVYKANRDAFLFLDKYFGRSLTTSSFRRVLIEFLDNGFGVMVWHIPHILRRLAQLYKTVSQIHGFRFYGGSLLLVYDGANRPSIDLSCSPYASPIICHSDNSLNMSPHHSDIESAPLETLSDSSSTSSSSSSSSTNTPPLSLATPLTMINSDLDLRIIDFVNCTFIQRENTPSTPTLQCPPSSTHSFSATSTPEQPCTFNSDCPGPDTGYLKGISTLITEFSIIWATYASDSDKKAFGSYVNFISSILQ</sequence>
<dbReference type="OrthoDB" id="2573163at2759"/>
<keyword evidence="2 4" id="KW-0808">Transferase</keyword>